<proteinExistence type="predicted"/>
<evidence type="ECO:0000256" key="1">
    <source>
        <dbReference type="SAM" id="Coils"/>
    </source>
</evidence>
<dbReference type="InterPro" id="IPR043128">
    <property type="entry name" value="Rev_trsase/Diguanyl_cyclase"/>
</dbReference>
<keyword evidence="2" id="KW-1133">Transmembrane helix</keyword>
<gene>
    <name evidence="6" type="ORF">REJC140_01901</name>
</gene>
<evidence type="ECO:0000313" key="7">
    <source>
        <dbReference type="Proteomes" id="UP000606921"/>
    </source>
</evidence>
<organism evidence="6 7">
    <name type="scientific">Pseudorhizobium endolithicum</name>
    <dbReference type="NCBI Taxonomy" id="1191678"/>
    <lineage>
        <taxon>Bacteria</taxon>
        <taxon>Pseudomonadati</taxon>
        <taxon>Pseudomonadota</taxon>
        <taxon>Alphaproteobacteria</taxon>
        <taxon>Hyphomicrobiales</taxon>
        <taxon>Rhizobiaceae</taxon>
        <taxon>Rhizobium/Agrobacterium group</taxon>
        <taxon>Pseudorhizobium</taxon>
    </lineage>
</organism>
<dbReference type="InterPro" id="IPR035919">
    <property type="entry name" value="EAL_sf"/>
</dbReference>
<dbReference type="Pfam" id="PF08447">
    <property type="entry name" value="PAS_3"/>
    <property type="match status" value="2"/>
</dbReference>
<reference evidence="6 7" key="1">
    <citation type="submission" date="2020-11" db="EMBL/GenBank/DDBJ databases">
        <authorList>
            <person name="Lassalle F."/>
        </authorList>
    </citation>
    <scope>NUCLEOTIDE SEQUENCE [LARGE SCALE GENOMIC DNA]</scope>
    <source>
        <strain evidence="6 7">JC140</strain>
    </source>
</reference>
<sequence>MSKRPAFLALAVAATAVAVMLLATYLDKRHQQQYQAELRSAAEKAAVSAARQLQSEIRDKLASANRLGLAYASHAGGDHDLFRFYAEQELLDSPEVVAVAIAPGFELSTLFSRPDSSGIDTLDEDKFAEDIRSRRTLQSPSIETGFNSGQLTLVHTVDTADRSEPSRAAVALVLDKKRIMADAGVGAADRSSRAHLTNLDWFEVALRDLSAVRDQIFFGDPAIEDRDPIRWHVTVGNNIWQILIAPTAGWNVIAPDQTEYRFQLALGGLALIIPILMASVLIGERNRNIVTLQTREANLLELSQRFNLAMEASNIGIWEVTDDGHHLFWDNRAAALHGCAEGDFNNRLEDWYGAIYPEDRTVAEVHFFTCICAKHACTETYRVATSAGAVRYLRSAGAAYRNPDGSVRTTGIVWDVTSDMLMTQTLRDAKAVSDIKNAELELALDELSKREQELEELSHKLDLALASYKCGIWEFDPASGVERWDERMCQLYGIPYTDGFISQKTWFDLLHPEDRAIARQIASRFKQTNIQDSLVVRVPQADGSLRYIRSVGQLQVDREGRRKIIGIAFDVTEDAMLTAELKAAKAESDAKNAELELAKNRIEHNALHDPLTGLGNRRKLDMELDQLSRQSATRRLKFAILHLDLDRFKQINDTLGHAAGDAMLVYASDVLSRNVRPCDVVARIGGDEFVILMPEGGETEDVAQLAARIIHELRQPIDFEGFSCRCGVSIGIAQGHGINIDARRVLVNADIALYRAKAMGRNRYEFFTQNLQAEIISHKRTADDLLAGIENHEFVTWYQPQFDAQTNLLTGVEALVRWNHPHLGILAPDRFLKIAEDLNVAATMDQIVLETVLRDQARWAEMGIEVPRVSVNVSSRRLHDENLIDSLKALQIRRNRISFELVESIFLDEHEDIVAGNLEEIRKLGIDIEIDDFGTGHTSIVGLLKLKPQRLKIDRQLVMPILHSPQERALVRSIIDIARSLGVETVAEGVETMQHAALVRELGCDLLQGYAFARPLPFADFTQAARSGWTRAAA</sequence>
<evidence type="ECO:0000313" key="6">
    <source>
        <dbReference type="EMBL" id="CAD7052783.1"/>
    </source>
</evidence>
<dbReference type="CDD" id="cd01949">
    <property type="entry name" value="GGDEF"/>
    <property type="match status" value="1"/>
</dbReference>
<accession>A0ABN7JXS2</accession>
<dbReference type="InterPro" id="IPR052155">
    <property type="entry name" value="Biofilm_reg_signaling"/>
</dbReference>
<keyword evidence="1" id="KW-0175">Coiled coil</keyword>
<keyword evidence="2" id="KW-0472">Membrane</keyword>
<dbReference type="PROSITE" id="PS50887">
    <property type="entry name" value="GGDEF"/>
    <property type="match status" value="1"/>
</dbReference>
<dbReference type="PANTHER" id="PTHR44757">
    <property type="entry name" value="DIGUANYLATE CYCLASE DGCP"/>
    <property type="match status" value="1"/>
</dbReference>
<evidence type="ECO:0000259" key="5">
    <source>
        <dbReference type="PROSITE" id="PS50887"/>
    </source>
</evidence>
<feature type="coiled-coil region" evidence="1">
    <location>
        <begin position="576"/>
        <end position="605"/>
    </location>
</feature>
<dbReference type="InterPro" id="IPR000700">
    <property type="entry name" value="PAS-assoc_C"/>
</dbReference>
<feature type="domain" description="GGDEF" evidence="5">
    <location>
        <begin position="636"/>
        <end position="769"/>
    </location>
</feature>
<dbReference type="NCBIfam" id="TIGR00254">
    <property type="entry name" value="GGDEF"/>
    <property type="match status" value="1"/>
</dbReference>
<name>A0ABN7JXS2_9HYPH</name>
<dbReference type="SUPFAM" id="SSF141868">
    <property type="entry name" value="EAL domain-like"/>
    <property type="match status" value="1"/>
</dbReference>
<dbReference type="InterPro" id="IPR013655">
    <property type="entry name" value="PAS_fold_3"/>
</dbReference>
<dbReference type="RefSeq" id="WP_142593906.1">
    <property type="nucleotide sequence ID" value="NZ_CABFWF030000018.1"/>
</dbReference>
<dbReference type="Proteomes" id="UP000606921">
    <property type="component" value="Unassembled WGS sequence"/>
</dbReference>
<keyword evidence="7" id="KW-1185">Reference proteome</keyword>
<protein>
    <submittedName>
        <fullName evidence="6">Bifunctional diguanylate cyclase/phosphodiesterase</fullName>
    </submittedName>
</protein>
<dbReference type="InterPro" id="IPR035965">
    <property type="entry name" value="PAS-like_dom_sf"/>
</dbReference>
<dbReference type="SMART" id="SM00052">
    <property type="entry name" value="EAL"/>
    <property type="match status" value="1"/>
</dbReference>
<dbReference type="Gene3D" id="3.30.70.270">
    <property type="match status" value="1"/>
</dbReference>
<dbReference type="SMART" id="SM00267">
    <property type="entry name" value="GGDEF"/>
    <property type="match status" value="1"/>
</dbReference>
<dbReference type="SUPFAM" id="SSF55785">
    <property type="entry name" value="PYP-like sensor domain (PAS domain)"/>
    <property type="match status" value="2"/>
</dbReference>
<dbReference type="Pfam" id="PF00990">
    <property type="entry name" value="GGDEF"/>
    <property type="match status" value="1"/>
</dbReference>
<evidence type="ECO:0000259" key="3">
    <source>
        <dbReference type="PROSITE" id="PS50113"/>
    </source>
</evidence>
<dbReference type="InterPro" id="IPR000160">
    <property type="entry name" value="GGDEF_dom"/>
</dbReference>
<dbReference type="Gene3D" id="3.20.20.450">
    <property type="entry name" value="EAL domain"/>
    <property type="match status" value="1"/>
</dbReference>
<feature type="domain" description="EAL" evidence="4">
    <location>
        <begin position="778"/>
        <end position="1029"/>
    </location>
</feature>
<dbReference type="InterPro" id="IPR000014">
    <property type="entry name" value="PAS"/>
</dbReference>
<dbReference type="EMBL" id="CABFWF030000018">
    <property type="protein sequence ID" value="CAD7052783.1"/>
    <property type="molecule type" value="Genomic_DNA"/>
</dbReference>
<dbReference type="CDD" id="cd01948">
    <property type="entry name" value="EAL"/>
    <property type="match status" value="1"/>
</dbReference>
<evidence type="ECO:0000259" key="4">
    <source>
        <dbReference type="PROSITE" id="PS50883"/>
    </source>
</evidence>
<dbReference type="InterPro" id="IPR029787">
    <property type="entry name" value="Nucleotide_cyclase"/>
</dbReference>
<dbReference type="SMART" id="SM00091">
    <property type="entry name" value="PAS"/>
    <property type="match status" value="2"/>
</dbReference>
<feature type="transmembrane region" description="Helical" evidence="2">
    <location>
        <begin position="6"/>
        <end position="26"/>
    </location>
</feature>
<evidence type="ECO:0000256" key="2">
    <source>
        <dbReference type="SAM" id="Phobius"/>
    </source>
</evidence>
<comment type="caution">
    <text evidence="6">The sequence shown here is derived from an EMBL/GenBank/DDBJ whole genome shotgun (WGS) entry which is preliminary data.</text>
</comment>
<dbReference type="PANTHER" id="PTHR44757:SF2">
    <property type="entry name" value="BIOFILM ARCHITECTURE MAINTENANCE PROTEIN MBAA"/>
    <property type="match status" value="1"/>
</dbReference>
<dbReference type="PROSITE" id="PS50113">
    <property type="entry name" value="PAC"/>
    <property type="match status" value="1"/>
</dbReference>
<feature type="coiled-coil region" evidence="1">
    <location>
        <begin position="435"/>
        <end position="467"/>
    </location>
</feature>
<keyword evidence="2" id="KW-0812">Transmembrane</keyword>
<dbReference type="Pfam" id="PF00563">
    <property type="entry name" value="EAL"/>
    <property type="match status" value="1"/>
</dbReference>
<feature type="domain" description="PAC" evidence="3">
    <location>
        <begin position="532"/>
        <end position="583"/>
    </location>
</feature>
<dbReference type="CDD" id="cd00130">
    <property type="entry name" value="PAS"/>
    <property type="match status" value="1"/>
</dbReference>
<dbReference type="InterPro" id="IPR001633">
    <property type="entry name" value="EAL_dom"/>
</dbReference>
<dbReference type="SUPFAM" id="SSF55073">
    <property type="entry name" value="Nucleotide cyclase"/>
    <property type="match status" value="1"/>
</dbReference>
<dbReference type="Gene3D" id="3.30.450.20">
    <property type="entry name" value="PAS domain"/>
    <property type="match status" value="2"/>
</dbReference>
<dbReference type="PROSITE" id="PS50883">
    <property type="entry name" value="EAL"/>
    <property type="match status" value="1"/>
</dbReference>